<dbReference type="Pfam" id="PF25954">
    <property type="entry name" value="Beta-barrel_RND_2"/>
    <property type="match status" value="1"/>
</dbReference>
<dbReference type="EMBL" id="NBWU01000002">
    <property type="protein sequence ID" value="PCE64705.1"/>
    <property type="molecule type" value="Genomic_DNA"/>
</dbReference>
<dbReference type="InterPro" id="IPR006143">
    <property type="entry name" value="RND_pump_MFP"/>
</dbReference>
<name>A0A2A4GAD0_9FLAO</name>
<keyword evidence="7" id="KW-1185">Reference proteome</keyword>
<dbReference type="OrthoDB" id="9806939at2"/>
<dbReference type="SUPFAM" id="SSF111369">
    <property type="entry name" value="HlyD-like secretion proteins"/>
    <property type="match status" value="1"/>
</dbReference>
<evidence type="ECO:0000313" key="6">
    <source>
        <dbReference type="EMBL" id="PCE64705.1"/>
    </source>
</evidence>
<feature type="domain" description="CusB-like beta-barrel" evidence="4">
    <location>
        <begin position="210"/>
        <end position="282"/>
    </location>
</feature>
<keyword evidence="3" id="KW-0732">Signal</keyword>
<evidence type="ECO:0000313" key="7">
    <source>
        <dbReference type="Proteomes" id="UP000219559"/>
    </source>
</evidence>
<protein>
    <submittedName>
        <fullName evidence="6">Efflux transporter periplasmic adaptor subunit</fullName>
    </submittedName>
</protein>
<keyword evidence="2" id="KW-0175">Coiled coil</keyword>
<dbReference type="Gene3D" id="2.40.420.20">
    <property type="match status" value="1"/>
</dbReference>
<dbReference type="Pfam" id="PF25973">
    <property type="entry name" value="BSH_CzcB"/>
    <property type="match status" value="1"/>
</dbReference>
<evidence type="ECO:0000259" key="4">
    <source>
        <dbReference type="Pfam" id="PF25954"/>
    </source>
</evidence>
<dbReference type="Gene3D" id="2.40.50.100">
    <property type="match status" value="1"/>
</dbReference>
<evidence type="ECO:0000259" key="5">
    <source>
        <dbReference type="Pfam" id="PF25973"/>
    </source>
</evidence>
<organism evidence="6 7">
    <name type="scientific">Sediminicola luteus</name>
    <dbReference type="NCBI Taxonomy" id="319238"/>
    <lineage>
        <taxon>Bacteria</taxon>
        <taxon>Pseudomonadati</taxon>
        <taxon>Bacteroidota</taxon>
        <taxon>Flavobacteriia</taxon>
        <taxon>Flavobacteriales</taxon>
        <taxon>Flavobacteriaceae</taxon>
        <taxon>Sediminicola</taxon>
    </lineage>
</organism>
<dbReference type="Proteomes" id="UP000219559">
    <property type="component" value="Unassembled WGS sequence"/>
</dbReference>
<comment type="similarity">
    <text evidence="1">Belongs to the membrane fusion protein (MFP) (TC 8.A.1) family.</text>
</comment>
<dbReference type="NCBIfam" id="TIGR01730">
    <property type="entry name" value="RND_mfp"/>
    <property type="match status" value="1"/>
</dbReference>
<proteinExistence type="inferred from homology"/>
<feature type="signal peptide" evidence="3">
    <location>
        <begin position="1"/>
        <end position="24"/>
    </location>
</feature>
<dbReference type="GO" id="GO:1990281">
    <property type="term" value="C:efflux pump complex"/>
    <property type="evidence" value="ECO:0007669"/>
    <property type="project" value="TreeGrafter"/>
</dbReference>
<dbReference type="PROSITE" id="PS51257">
    <property type="entry name" value="PROKAR_LIPOPROTEIN"/>
    <property type="match status" value="1"/>
</dbReference>
<dbReference type="Gene3D" id="1.10.287.470">
    <property type="entry name" value="Helix hairpin bin"/>
    <property type="match status" value="1"/>
</dbReference>
<dbReference type="PANTHER" id="PTHR30469:SF15">
    <property type="entry name" value="HLYD FAMILY OF SECRETION PROTEINS"/>
    <property type="match status" value="1"/>
</dbReference>
<feature type="domain" description="CzcB-like barrel-sandwich hybrid" evidence="5">
    <location>
        <begin position="63"/>
        <end position="202"/>
    </location>
</feature>
<dbReference type="Gene3D" id="2.40.30.170">
    <property type="match status" value="1"/>
</dbReference>
<gene>
    <name evidence="6" type="ORF">B7P33_05910</name>
</gene>
<sequence>MKAKTVKLSIIASLLVLASCSDKAAKNRAIENESVVAVKTARIGANTDQANLSASGRVEAVQSANISTRIMGHVEAVKVELGQKVTKGQLLAKVGNTDMSAKLAQVKANVVAAEAAYKNAEKDYKRFEALVAANSASKKEWDDISTHFEASKAQWQAAKQMEKEVMGHLAYSDLRAPFNGVVTNKFVKVGDLAKPGVPLFEVEAPGAFQVVVRIPESQVNQFDAQGPVSIFVKSLDKTFAGKVLAASSSAKNTGGQYLVKISLEKPSDDLKSGMFVNAHFNSLEADRAATLYLPESALVKRGQLTGVYVASSQNTALLRWLRLGKRIDGKAEVLSGLTQGETYIASSEGKLYNGAPITVQ</sequence>
<evidence type="ECO:0000256" key="1">
    <source>
        <dbReference type="ARBA" id="ARBA00009477"/>
    </source>
</evidence>
<dbReference type="RefSeq" id="WP_097439986.1">
    <property type="nucleotide sequence ID" value="NZ_KZ300476.1"/>
</dbReference>
<evidence type="ECO:0000256" key="3">
    <source>
        <dbReference type="SAM" id="SignalP"/>
    </source>
</evidence>
<dbReference type="AlphaFoldDB" id="A0A2A4GAD0"/>
<reference evidence="6 7" key="1">
    <citation type="submission" date="2017-04" db="EMBL/GenBank/DDBJ databases">
        <title>A new member of the family Flavobacteriaceae isolated from ascidians.</title>
        <authorList>
            <person name="Chen L."/>
        </authorList>
    </citation>
    <scope>NUCLEOTIDE SEQUENCE [LARGE SCALE GENOMIC DNA]</scope>
    <source>
        <strain evidence="6 7">HQA918</strain>
    </source>
</reference>
<comment type="caution">
    <text evidence="6">The sequence shown here is derived from an EMBL/GenBank/DDBJ whole genome shotgun (WGS) entry which is preliminary data.</text>
</comment>
<dbReference type="InterPro" id="IPR058792">
    <property type="entry name" value="Beta-barrel_RND_2"/>
</dbReference>
<evidence type="ECO:0000256" key="2">
    <source>
        <dbReference type="SAM" id="Coils"/>
    </source>
</evidence>
<accession>A0A2A4GAD0</accession>
<dbReference type="GO" id="GO:0015562">
    <property type="term" value="F:efflux transmembrane transporter activity"/>
    <property type="evidence" value="ECO:0007669"/>
    <property type="project" value="TreeGrafter"/>
</dbReference>
<feature type="coiled-coil region" evidence="2">
    <location>
        <begin position="103"/>
        <end position="130"/>
    </location>
</feature>
<dbReference type="PANTHER" id="PTHR30469">
    <property type="entry name" value="MULTIDRUG RESISTANCE PROTEIN MDTA"/>
    <property type="match status" value="1"/>
</dbReference>
<feature type="chain" id="PRO_5013263435" evidence="3">
    <location>
        <begin position="25"/>
        <end position="360"/>
    </location>
</feature>
<dbReference type="InterPro" id="IPR058647">
    <property type="entry name" value="BSH_CzcB-like"/>
</dbReference>